<evidence type="ECO:0000256" key="4">
    <source>
        <dbReference type="ARBA" id="ARBA00022597"/>
    </source>
</evidence>
<dbReference type="Proteomes" id="UP000886721">
    <property type="component" value="Unassembled WGS sequence"/>
</dbReference>
<dbReference type="EMBL" id="DXEM01000026">
    <property type="protein sequence ID" value="HIX67946.1"/>
    <property type="molecule type" value="Genomic_DNA"/>
</dbReference>
<sequence length="348" mass="36500">MRDVIDDIREAFLTGVSYMLPFVVAGGILVALGFLLGGYNIPNEVDPGTTFASSIFWIGKIGLDNLMVPVLGAYVAYSIADKPGICVGMFGGWIANDPWSIGYKSGFLGALVAGIIAGYLVNLLKKIPLPNALRSLLPTLLIPVLGCAGIGLVMHYVIGTPLGALTQTLTNMLNDLGTGNLVLLGIIQGCMLAFDMGGPCNKVAYAFALACMETGNYAPMAANFVASCAPPLALALAMLIAPKKFTKSDRANIPGFFAGALCMITEFAIPYAAKNLKYIPCFMVGSAVGSVISYLWGITIRAPHGGVFVIFAMNKVAPFFITLLIAGIVSAACIILVTKAPENEAIED</sequence>
<dbReference type="GO" id="GO:0005886">
    <property type="term" value="C:plasma membrane"/>
    <property type="evidence" value="ECO:0007669"/>
    <property type="project" value="UniProtKB-SubCell"/>
</dbReference>
<reference evidence="11" key="1">
    <citation type="journal article" date="2021" name="PeerJ">
        <title>Extensive microbial diversity within the chicken gut microbiome revealed by metagenomics and culture.</title>
        <authorList>
            <person name="Gilroy R."/>
            <person name="Ravi A."/>
            <person name="Getino M."/>
            <person name="Pursley I."/>
            <person name="Horton D.L."/>
            <person name="Alikhan N.F."/>
            <person name="Baker D."/>
            <person name="Gharbi K."/>
            <person name="Hall N."/>
            <person name="Watson M."/>
            <person name="Adriaenssens E.M."/>
            <person name="Foster-Nyarko E."/>
            <person name="Jarju S."/>
            <person name="Secka A."/>
            <person name="Antonio M."/>
            <person name="Oren A."/>
            <person name="Chaudhuri R.R."/>
            <person name="La Ragione R."/>
            <person name="Hildebrand F."/>
            <person name="Pallen M.J."/>
        </authorList>
    </citation>
    <scope>NUCLEOTIDE SEQUENCE</scope>
    <source>
        <strain evidence="11">CHK191-13928</strain>
    </source>
</reference>
<keyword evidence="5" id="KW-0598">Phosphotransferase system</keyword>
<proteinExistence type="predicted"/>
<dbReference type="GO" id="GO:0005351">
    <property type="term" value="F:carbohydrate:proton symporter activity"/>
    <property type="evidence" value="ECO:0007669"/>
    <property type="project" value="InterPro"/>
</dbReference>
<keyword evidence="2" id="KW-0813">Transport</keyword>
<evidence type="ECO:0000256" key="6">
    <source>
        <dbReference type="ARBA" id="ARBA00022692"/>
    </source>
</evidence>
<feature type="transmembrane region" description="Helical" evidence="9">
    <location>
        <begin position="12"/>
        <end position="36"/>
    </location>
</feature>
<evidence type="ECO:0000313" key="11">
    <source>
        <dbReference type="EMBL" id="HIX67946.1"/>
    </source>
</evidence>
<dbReference type="NCBIfam" id="TIGR01427">
    <property type="entry name" value="PTS_IIC_fructo"/>
    <property type="match status" value="1"/>
</dbReference>
<dbReference type="AlphaFoldDB" id="A0A9D2B9G2"/>
<keyword evidence="3" id="KW-1003">Cell membrane</keyword>
<keyword evidence="8 9" id="KW-0472">Membrane</keyword>
<keyword evidence="7 9" id="KW-1133">Transmembrane helix</keyword>
<feature type="transmembrane region" description="Helical" evidence="9">
    <location>
        <begin position="316"/>
        <end position="337"/>
    </location>
</feature>
<comment type="caution">
    <text evidence="11">The sequence shown here is derived from an EMBL/GenBank/DDBJ whole genome shotgun (WGS) entry which is preliminary data.</text>
</comment>
<organism evidence="11 12">
    <name type="scientific">Candidatus Anaerostipes excrementavium</name>
    <dbReference type="NCBI Taxonomy" id="2838463"/>
    <lineage>
        <taxon>Bacteria</taxon>
        <taxon>Bacillati</taxon>
        <taxon>Bacillota</taxon>
        <taxon>Clostridia</taxon>
        <taxon>Lachnospirales</taxon>
        <taxon>Lachnospiraceae</taxon>
        <taxon>Anaerostipes</taxon>
    </lineage>
</organism>
<protein>
    <submittedName>
        <fullName evidence="11">PTS fructose transporter subunit IIC</fullName>
    </submittedName>
</protein>
<evidence type="ECO:0000256" key="8">
    <source>
        <dbReference type="ARBA" id="ARBA00023136"/>
    </source>
</evidence>
<dbReference type="GO" id="GO:0009401">
    <property type="term" value="P:phosphoenolpyruvate-dependent sugar phosphotransferase system"/>
    <property type="evidence" value="ECO:0007669"/>
    <property type="project" value="UniProtKB-KW"/>
</dbReference>
<feature type="transmembrane region" description="Helical" evidence="9">
    <location>
        <begin position="217"/>
        <end position="241"/>
    </location>
</feature>
<evidence type="ECO:0000313" key="12">
    <source>
        <dbReference type="Proteomes" id="UP000886721"/>
    </source>
</evidence>
<reference evidence="11" key="2">
    <citation type="submission" date="2021-04" db="EMBL/GenBank/DDBJ databases">
        <authorList>
            <person name="Gilroy R."/>
        </authorList>
    </citation>
    <scope>NUCLEOTIDE SEQUENCE</scope>
    <source>
        <strain evidence="11">CHK191-13928</strain>
    </source>
</reference>
<evidence type="ECO:0000256" key="2">
    <source>
        <dbReference type="ARBA" id="ARBA00022448"/>
    </source>
</evidence>
<name>A0A9D2B9G2_9FIRM</name>
<dbReference type="InterPro" id="IPR050864">
    <property type="entry name" value="Bacterial_PTS_Sugar_Transport"/>
</dbReference>
<dbReference type="PROSITE" id="PS51104">
    <property type="entry name" value="PTS_EIIC_TYPE_2"/>
    <property type="match status" value="1"/>
</dbReference>
<dbReference type="InterPro" id="IPR006327">
    <property type="entry name" value="PTS_IIC_fruc"/>
</dbReference>
<evidence type="ECO:0000256" key="3">
    <source>
        <dbReference type="ARBA" id="ARBA00022475"/>
    </source>
</evidence>
<feature type="transmembrane region" description="Helical" evidence="9">
    <location>
        <begin position="106"/>
        <end position="124"/>
    </location>
</feature>
<feature type="transmembrane region" description="Helical" evidence="9">
    <location>
        <begin position="178"/>
        <end position="196"/>
    </location>
</feature>
<dbReference type="InterPro" id="IPR003352">
    <property type="entry name" value="PTS_EIIC"/>
</dbReference>
<evidence type="ECO:0000259" key="10">
    <source>
        <dbReference type="PROSITE" id="PS51104"/>
    </source>
</evidence>
<dbReference type="PANTHER" id="PTHR30505">
    <property type="entry name" value="FRUCTOSE-LIKE PERMEASE"/>
    <property type="match status" value="1"/>
</dbReference>
<dbReference type="GO" id="GO:0090563">
    <property type="term" value="F:protein-phosphocysteine-sugar phosphotransferase activity"/>
    <property type="evidence" value="ECO:0007669"/>
    <property type="project" value="TreeGrafter"/>
</dbReference>
<evidence type="ECO:0000256" key="1">
    <source>
        <dbReference type="ARBA" id="ARBA00004429"/>
    </source>
</evidence>
<dbReference type="PANTHER" id="PTHR30505:SF34">
    <property type="entry name" value="FRUCTOSE-LIKE PERMEASE IIC COMPONENT 2"/>
    <property type="match status" value="1"/>
</dbReference>
<keyword evidence="4" id="KW-0762">Sugar transport</keyword>
<gene>
    <name evidence="11" type="ORF">H9735_07525</name>
</gene>
<keyword evidence="6 9" id="KW-0812">Transmembrane</keyword>
<feature type="transmembrane region" description="Helical" evidence="9">
    <location>
        <begin position="253"/>
        <end position="271"/>
    </location>
</feature>
<evidence type="ECO:0000256" key="7">
    <source>
        <dbReference type="ARBA" id="ARBA00022989"/>
    </source>
</evidence>
<feature type="domain" description="PTS EIIC type-2" evidence="10">
    <location>
        <begin position="8"/>
        <end position="347"/>
    </location>
</feature>
<dbReference type="GO" id="GO:0008982">
    <property type="term" value="F:protein-N(PI)-phosphohistidine-sugar phosphotransferase activity"/>
    <property type="evidence" value="ECO:0007669"/>
    <property type="project" value="InterPro"/>
</dbReference>
<dbReference type="InterPro" id="IPR013014">
    <property type="entry name" value="PTS_EIIC_2"/>
</dbReference>
<feature type="transmembrane region" description="Helical" evidence="9">
    <location>
        <begin position="136"/>
        <end position="158"/>
    </location>
</feature>
<accession>A0A9D2B9G2</accession>
<comment type="subcellular location">
    <subcellularLocation>
        <location evidence="1">Cell inner membrane</location>
        <topology evidence="1">Multi-pass membrane protein</topology>
    </subcellularLocation>
</comment>
<feature type="transmembrane region" description="Helical" evidence="9">
    <location>
        <begin position="278"/>
        <end position="296"/>
    </location>
</feature>
<evidence type="ECO:0000256" key="5">
    <source>
        <dbReference type="ARBA" id="ARBA00022683"/>
    </source>
</evidence>
<dbReference type="Pfam" id="PF02378">
    <property type="entry name" value="PTS_EIIC"/>
    <property type="match status" value="1"/>
</dbReference>
<evidence type="ECO:0000256" key="9">
    <source>
        <dbReference type="SAM" id="Phobius"/>
    </source>
</evidence>